<dbReference type="InterPro" id="IPR015943">
    <property type="entry name" value="WD40/YVTN_repeat-like_dom_sf"/>
</dbReference>
<protein>
    <recommendedName>
        <fullName evidence="5">DDB1- and CUL4-associated factor 12 beta-propeller domain-containing protein</fullName>
    </recommendedName>
</protein>
<keyword evidence="1 3" id="KW-0853">WD repeat</keyword>
<gene>
    <name evidence="6" type="ORF">PhCBS80983_g01795</name>
</gene>
<evidence type="ECO:0000256" key="4">
    <source>
        <dbReference type="SAM" id="MobiDB-lite"/>
    </source>
</evidence>
<proteinExistence type="predicted"/>
<evidence type="ECO:0000259" key="5">
    <source>
        <dbReference type="Pfam" id="PF23760"/>
    </source>
</evidence>
<comment type="caution">
    <text evidence="6">The sequence shown here is derived from an EMBL/GenBank/DDBJ whole genome shotgun (WGS) entry which is preliminary data.</text>
</comment>
<feature type="domain" description="DDB1- and CUL4-associated factor 12 beta-propeller" evidence="5">
    <location>
        <begin position="157"/>
        <end position="471"/>
    </location>
</feature>
<keyword evidence="7" id="KW-1185">Reference proteome</keyword>
<sequence>MVAKLPPSAEGNWTAESESSPSNTTNNMALYLRSRESGVSPTAYPGRITRGIAGYMARRLPGSYGTPRDFDTDGMDKVFAATWLDDDHVIMGTKCNRVGVMTIETGRKVWIPLIGSDDNQVAVSSGSPVEMASPTSSTPISTTVPWLLGSLERRQADYASAHGTGIRCMAMNTSCTLIAIGVGKPLGSIQIYKLPTFEPVGILHGHRDMVFSLAWVTDTLLVSGARDTTVRTWDIRSLLFRRNSHPHHLSTLHKLRSRSALSVHSKILRPSTTFREHRGKVRDMQYSAPLAHLATLSTDGYVKLWDARQMRVGTAIPLRYTEETCCLAMSNTQHTSAPLYAVGSAHKISVLDSRAKDVVLTFDSLDDGWGVRSLLFDDTVLTVGGGKGRISFYDLRMPAYISWNNDKTGSEALNYLDTGPGYLLRDDVYEENFGGHELKNAVYVLAKRNTRLFAAGGPLQMSLRGSYAAIW</sequence>
<dbReference type="PROSITE" id="PS50294">
    <property type="entry name" value="WD_REPEATS_REGION"/>
    <property type="match status" value="2"/>
</dbReference>
<dbReference type="STRING" id="109895.A0A507E987"/>
<organism evidence="6 7">
    <name type="scientific">Powellomyces hirtus</name>
    <dbReference type="NCBI Taxonomy" id="109895"/>
    <lineage>
        <taxon>Eukaryota</taxon>
        <taxon>Fungi</taxon>
        <taxon>Fungi incertae sedis</taxon>
        <taxon>Chytridiomycota</taxon>
        <taxon>Chytridiomycota incertae sedis</taxon>
        <taxon>Chytridiomycetes</taxon>
        <taxon>Spizellomycetales</taxon>
        <taxon>Powellomycetaceae</taxon>
        <taxon>Powellomyces</taxon>
    </lineage>
</organism>
<evidence type="ECO:0000256" key="3">
    <source>
        <dbReference type="PROSITE-ProRule" id="PRU00221"/>
    </source>
</evidence>
<evidence type="ECO:0000256" key="1">
    <source>
        <dbReference type="ARBA" id="ARBA00022574"/>
    </source>
</evidence>
<feature type="repeat" description="WD" evidence="3">
    <location>
        <begin position="203"/>
        <end position="237"/>
    </location>
</feature>
<dbReference type="AlphaFoldDB" id="A0A507E987"/>
<dbReference type="Gene3D" id="2.130.10.10">
    <property type="entry name" value="YVTN repeat-like/Quinoprotein amine dehydrogenase"/>
    <property type="match status" value="2"/>
</dbReference>
<dbReference type="PANTHER" id="PTHR22847">
    <property type="entry name" value="WD40 REPEAT PROTEIN"/>
    <property type="match status" value="1"/>
</dbReference>
<name>A0A507E987_9FUNG</name>
<evidence type="ECO:0000313" key="7">
    <source>
        <dbReference type="Proteomes" id="UP000318582"/>
    </source>
</evidence>
<dbReference type="EMBL" id="QEAQ01000015">
    <property type="protein sequence ID" value="TPX60374.1"/>
    <property type="molecule type" value="Genomic_DNA"/>
</dbReference>
<feature type="repeat" description="WD" evidence="3">
    <location>
        <begin position="274"/>
        <end position="315"/>
    </location>
</feature>
<keyword evidence="2" id="KW-0677">Repeat</keyword>
<dbReference type="Proteomes" id="UP000318582">
    <property type="component" value="Unassembled WGS sequence"/>
</dbReference>
<dbReference type="PROSITE" id="PS00678">
    <property type="entry name" value="WD_REPEATS_1"/>
    <property type="match status" value="1"/>
</dbReference>
<dbReference type="InterPro" id="IPR036322">
    <property type="entry name" value="WD40_repeat_dom_sf"/>
</dbReference>
<feature type="compositionally biased region" description="Low complexity" evidence="4">
    <location>
        <begin position="16"/>
        <end position="25"/>
    </location>
</feature>
<dbReference type="SUPFAM" id="SSF50978">
    <property type="entry name" value="WD40 repeat-like"/>
    <property type="match status" value="1"/>
</dbReference>
<dbReference type="InterPro" id="IPR056151">
    <property type="entry name" value="Beta-prop_DCAF12"/>
</dbReference>
<feature type="domain" description="DDB1- and CUL4-associated factor 12 beta-propeller" evidence="5">
    <location>
        <begin position="72"/>
        <end position="122"/>
    </location>
</feature>
<accession>A0A507E987</accession>
<dbReference type="PROSITE" id="PS50082">
    <property type="entry name" value="WD_REPEATS_2"/>
    <property type="match status" value="2"/>
</dbReference>
<evidence type="ECO:0000256" key="2">
    <source>
        <dbReference type="ARBA" id="ARBA00022737"/>
    </source>
</evidence>
<dbReference type="GO" id="GO:0005634">
    <property type="term" value="C:nucleus"/>
    <property type="evidence" value="ECO:0007669"/>
    <property type="project" value="TreeGrafter"/>
</dbReference>
<dbReference type="Pfam" id="PF23760">
    <property type="entry name" value="Beta-prop_DCAF12"/>
    <property type="match status" value="2"/>
</dbReference>
<evidence type="ECO:0000313" key="6">
    <source>
        <dbReference type="EMBL" id="TPX60374.1"/>
    </source>
</evidence>
<feature type="region of interest" description="Disordered" evidence="4">
    <location>
        <begin position="1"/>
        <end position="25"/>
    </location>
</feature>
<dbReference type="PANTHER" id="PTHR22847:SF735">
    <property type="entry name" value="AFR153WP"/>
    <property type="match status" value="1"/>
</dbReference>
<reference evidence="6 7" key="1">
    <citation type="journal article" date="2019" name="Sci. Rep.">
        <title>Comparative genomics of chytrid fungi reveal insights into the obligate biotrophic and pathogenic lifestyle of Synchytrium endobioticum.</title>
        <authorList>
            <person name="van de Vossenberg B.T.L.H."/>
            <person name="Warris S."/>
            <person name="Nguyen H.D.T."/>
            <person name="van Gent-Pelzer M.P.E."/>
            <person name="Joly D.L."/>
            <person name="van de Geest H.C."/>
            <person name="Bonants P.J.M."/>
            <person name="Smith D.S."/>
            <person name="Levesque C.A."/>
            <person name="van der Lee T.A.J."/>
        </authorList>
    </citation>
    <scope>NUCLEOTIDE SEQUENCE [LARGE SCALE GENOMIC DNA]</scope>
    <source>
        <strain evidence="6 7">CBS 809.83</strain>
    </source>
</reference>
<dbReference type="InterPro" id="IPR019775">
    <property type="entry name" value="WD40_repeat_CS"/>
</dbReference>
<dbReference type="SMART" id="SM00320">
    <property type="entry name" value="WD40"/>
    <property type="match status" value="3"/>
</dbReference>
<dbReference type="InterPro" id="IPR001680">
    <property type="entry name" value="WD40_rpt"/>
</dbReference>